<dbReference type="AlphaFoldDB" id="X1IG71"/>
<protein>
    <submittedName>
        <fullName evidence="2">Uncharacterized protein</fullName>
    </submittedName>
</protein>
<evidence type="ECO:0000256" key="1">
    <source>
        <dbReference type="SAM" id="MobiDB-lite"/>
    </source>
</evidence>
<feature type="region of interest" description="Disordered" evidence="1">
    <location>
        <begin position="1"/>
        <end position="21"/>
    </location>
</feature>
<comment type="caution">
    <text evidence="2">The sequence shown here is derived from an EMBL/GenBank/DDBJ whole genome shotgun (WGS) entry which is preliminary data.</text>
</comment>
<dbReference type="EMBL" id="BARU01018442">
    <property type="protein sequence ID" value="GAH56543.1"/>
    <property type="molecule type" value="Genomic_DNA"/>
</dbReference>
<name>X1IG71_9ZZZZ</name>
<organism evidence="2">
    <name type="scientific">marine sediment metagenome</name>
    <dbReference type="NCBI Taxonomy" id="412755"/>
    <lineage>
        <taxon>unclassified sequences</taxon>
        <taxon>metagenomes</taxon>
        <taxon>ecological metagenomes</taxon>
    </lineage>
</organism>
<reference evidence="2" key="1">
    <citation type="journal article" date="2014" name="Front. Microbiol.">
        <title>High frequency of phylogenetically diverse reductive dehalogenase-homologous genes in deep subseafloor sedimentary metagenomes.</title>
        <authorList>
            <person name="Kawai M."/>
            <person name="Futagami T."/>
            <person name="Toyoda A."/>
            <person name="Takaki Y."/>
            <person name="Nishi S."/>
            <person name="Hori S."/>
            <person name="Arai W."/>
            <person name="Tsubouchi T."/>
            <person name="Morono Y."/>
            <person name="Uchiyama I."/>
            <person name="Ito T."/>
            <person name="Fujiyama A."/>
            <person name="Inagaki F."/>
            <person name="Takami H."/>
        </authorList>
    </citation>
    <scope>NUCLEOTIDE SEQUENCE</scope>
    <source>
        <strain evidence="2">Expedition CK06-06</strain>
    </source>
</reference>
<gene>
    <name evidence="2" type="ORF">S03H2_30485</name>
</gene>
<sequence length="138" mass="15714">MKQTELKRRKGLNPISDKQRAKNKHWNEVTAEKCYEVGFMCQWCGFPGQRNDRTLFSFLDGHHIIGAQTKPAKYPRIEWVEEIIGAADKAGVPVFLKDNLRPLAEESTGVAFPLIHRLHGIILTRSKTSCPILYPLAE</sequence>
<accession>X1IG71</accession>
<proteinExistence type="predicted"/>
<evidence type="ECO:0000313" key="2">
    <source>
        <dbReference type="EMBL" id="GAH56543.1"/>
    </source>
</evidence>